<dbReference type="GO" id="GO:0006886">
    <property type="term" value="P:intracellular protein transport"/>
    <property type="evidence" value="ECO:0007669"/>
    <property type="project" value="InterPro"/>
</dbReference>
<dbReference type="GO" id="GO:0072583">
    <property type="term" value="P:clathrin-dependent endocytosis"/>
    <property type="evidence" value="ECO:0007669"/>
    <property type="project" value="TreeGrafter"/>
</dbReference>
<dbReference type="InterPro" id="IPR000996">
    <property type="entry name" value="Clathrin_L-chain"/>
</dbReference>
<evidence type="ECO:0000256" key="4">
    <source>
        <dbReference type="ARBA" id="ARBA00023176"/>
    </source>
</evidence>
<feature type="coiled-coil region" evidence="7">
    <location>
        <begin position="71"/>
        <end position="127"/>
    </location>
</feature>
<comment type="function">
    <text evidence="6">Clathrin is the major protein of the polyhedral coat of coated pits and vesicles.</text>
</comment>
<organism evidence="8 9">
    <name type="scientific">Calicophoron daubneyi</name>
    <name type="common">Rumen fluke</name>
    <name type="synonym">Paramphistomum daubneyi</name>
    <dbReference type="NCBI Taxonomy" id="300641"/>
    <lineage>
        <taxon>Eukaryota</taxon>
        <taxon>Metazoa</taxon>
        <taxon>Spiralia</taxon>
        <taxon>Lophotrochozoa</taxon>
        <taxon>Platyhelminthes</taxon>
        <taxon>Trematoda</taxon>
        <taxon>Digenea</taxon>
        <taxon>Plagiorchiida</taxon>
        <taxon>Pronocephalata</taxon>
        <taxon>Paramphistomoidea</taxon>
        <taxon>Paramphistomidae</taxon>
        <taxon>Calicophoron</taxon>
    </lineage>
</organism>
<comment type="subcellular location">
    <subcellularLocation>
        <location evidence="1 6">Cytoplasmic vesicle membrane</location>
        <topology evidence="1 6">Peripheral membrane protein</topology>
        <orientation evidence="1 6">Cytoplasmic side</orientation>
    </subcellularLocation>
    <subcellularLocation>
        <location evidence="6">Membrane</location>
        <location evidence="6">Coated pit</location>
        <topology evidence="6">Peripheral membrane protein</topology>
        <orientation evidence="6">Cytoplasmic side</orientation>
    </subcellularLocation>
    <text evidence="6">Cytoplasmic face of coated pits and vesicles.</text>
</comment>
<comment type="caution">
    <text evidence="8">The sequence shown here is derived from an EMBL/GenBank/DDBJ whole genome shotgun (WGS) entry which is preliminary data.</text>
</comment>
<keyword evidence="4 6" id="KW-0168">Coated pit</keyword>
<dbReference type="PANTHER" id="PTHR10639:SF7">
    <property type="entry name" value="CLATHRIN LIGHT CHAIN"/>
    <property type="match status" value="1"/>
</dbReference>
<dbReference type="Proteomes" id="UP001497525">
    <property type="component" value="Unassembled WGS sequence"/>
</dbReference>
<evidence type="ECO:0000313" key="8">
    <source>
        <dbReference type="EMBL" id="CAL5140930.1"/>
    </source>
</evidence>
<protein>
    <recommendedName>
        <fullName evidence="6">Clathrin light chain</fullName>
    </recommendedName>
</protein>
<dbReference type="AlphaFoldDB" id="A0AAV2TX67"/>
<keyword evidence="3 6" id="KW-0472">Membrane</keyword>
<proteinExistence type="inferred from homology"/>
<dbReference type="EMBL" id="CAXLJL010000811">
    <property type="protein sequence ID" value="CAL5140930.1"/>
    <property type="molecule type" value="Genomic_DNA"/>
</dbReference>
<evidence type="ECO:0000256" key="7">
    <source>
        <dbReference type="SAM" id="Coils"/>
    </source>
</evidence>
<dbReference type="PANTHER" id="PTHR10639">
    <property type="entry name" value="CLATHRIN LIGHT CHAIN"/>
    <property type="match status" value="1"/>
</dbReference>
<evidence type="ECO:0000256" key="2">
    <source>
        <dbReference type="ARBA" id="ARBA00005263"/>
    </source>
</evidence>
<evidence type="ECO:0000313" key="9">
    <source>
        <dbReference type="Proteomes" id="UP001497525"/>
    </source>
</evidence>
<dbReference type="GO" id="GO:0030130">
    <property type="term" value="C:clathrin coat of trans-Golgi network vesicle"/>
    <property type="evidence" value="ECO:0007669"/>
    <property type="project" value="InterPro"/>
</dbReference>
<accession>A0AAV2TX67</accession>
<dbReference type="GO" id="GO:0032050">
    <property type="term" value="F:clathrin heavy chain binding"/>
    <property type="evidence" value="ECO:0007669"/>
    <property type="project" value="TreeGrafter"/>
</dbReference>
<gene>
    <name evidence="8" type="ORF">CDAUBV1_LOCUS16225</name>
</gene>
<reference evidence="8" key="1">
    <citation type="submission" date="2024-06" db="EMBL/GenBank/DDBJ databases">
        <authorList>
            <person name="Liu X."/>
            <person name="Lenzi L."/>
            <person name="Haldenby T S."/>
            <person name="Uol C."/>
        </authorList>
    </citation>
    <scope>NUCLEOTIDE SEQUENCE</scope>
</reference>
<sequence>MSTVDPVNAFLRREREELGDLSSELDVHGESSADAGDFAANHVQHDPGPYVPSNSCEDEPECIKKWSAEFNERLRAKDSDEEQKIGAMEEQGLKDLNGWAVQYRDTLARAIKNSRAHDKELRDEQNQLASASLAISNADASCPALWERVCNLCNFTNLSLEDGVGSSPAKTNESYLPKDLNRMRVLLLQLKQNPPAFSRPVKSG</sequence>
<evidence type="ECO:0000256" key="6">
    <source>
        <dbReference type="RuleBase" id="RU363137"/>
    </source>
</evidence>
<evidence type="ECO:0000256" key="1">
    <source>
        <dbReference type="ARBA" id="ARBA00004180"/>
    </source>
</evidence>
<evidence type="ECO:0000256" key="3">
    <source>
        <dbReference type="ARBA" id="ARBA00023136"/>
    </source>
</evidence>
<keyword evidence="5 6" id="KW-0968">Cytoplasmic vesicle</keyword>
<dbReference type="GO" id="GO:0005198">
    <property type="term" value="F:structural molecule activity"/>
    <property type="evidence" value="ECO:0007669"/>
    <property type="project" value="InterPro"/>
</dbReference>
<name>A0AAV2TX67_CALDB</name>
<evidence type="ECO:0000256" key="5">
    <source>
        <dbReference type="ARBA" id="ARBA00023329"/>
    </source>
</evidence>
<dbReference type="Pfam" id="PF01086">
    <property type="entry name" value="Clathrin_lg_ch"/>
    <property type="match status" value="1"/>
</dbReference>
<comment type="similarity">
    <text evidence="2 6">Belongs to the clathrin light chain family.</text>
</comment>
<dbReference type="GO" id="GO:0030132">
    <property type="term" value="C:clathrin coat of coated pit"/>
    <property type="evidence" value="ECO:0007669"/>
    <property type="project" value="InterPro"/>
</dbReference>
<keyword evidence="7" id="KW-0175">Coiled coil</keyword>